<organism evidence="1 2">
    <name type="scientific">Leptospira weilii serovar Ranarum str. ICFT</name>
    <dbReference type="NCBI Taxonomy" id="1218598"/>
    <lineage>
        <taxon>Bacteria</taxon>
        <taxon>Pseudomonadati</taxon>
        <taxon>Spirochaetota</taxon>
        <taxon>Spirochaetia</taxon>
        <taxon>Leptospirales</taxon>
        <taxon>Leptospiraceae</taxon>
        <taxon>Leptospira</taxon>
    </lineage>
</organism>
<evidence type="ECO:0000313" key="1">
    <source>
        <dbReference type="EMBL" id="EMY77116.1"/>
    </source>
</evidence>
<keyword evidence="2" id="KW-1185">Reference proteome</keyword>
<dbReference type="STRING" id="1218598.LEP1GSC060_1997"/>
<protein>
    <submittedName>
        <fullName evidence="1">Uncharacterized protein</fullName>
    </submittedName>
</protein>
<dbReference type="EMBL" id="AOHC02000038">
    <property type="protein sequence ID" value="EMY77116.1"/>
    <property type="molecule type" value="Genomic_DNA"/>
</dbReference>
<proteinExistence type="predicted"/>
<accession>N1WA48</accession>
<name>N1WA48_9LEPT</name>
<comment type="caution">
    <text evidence="1">The sequence shown here is derived from an EMBL/GenBank/DDBJ whole genome shotgun (WGS) entry which is preliminary data.</text>
</comment>
<evidence type="ECO:0000313" key="2">
    <source>
        <dbReference type="Proteomes" id="UP000012313"/>
    </source>
</evidence>
<reference evidence="1" key="1">
    <citation type="submission" date="2013-03" db="EMBL/GenBank/DDBJ databases">
        <authorList>
            <person name="Harkins D.M."/>
            <person name="Durkin A.S."/>
            <person name="Brinkac L.M."/>
            <person name="Haft D.H."/>
            <person name="Selengut J.D."/>
            <person name="Sanka R."/>
            <person name="DePew J."/>
            <person name="Purushe J."/>
            <person name="Hartskeerl R.A."/>
            <person name="Ahmed A."/>
            <person name="van der Linden H."/>
            <person name="Goris M.G.A."/>
            <person name="Vinetz J.M."/>
            <person name="Sutton G.G."/>
            <person name="Nierman W.C."/>
            <person name="Fouts D.E."/>
        </authorList>
    </citation>
    <scope>NUCLEOTIDE SEQUENCE [LARGE SCALE GENOMIC DNA]</scope>
    <source>
        <strain evidence="1">ICFT</strain>
    </source>
</reference>
<dbReference type="AlphaFoldDB" id="N1WA48"/>
<dbReference type="Proteomes" id="UP000012313">
    <property type="component" value="Unassembled WGS sequence"/>
</dbReference>
<gene>
    <name evidence="1" type="ORF">LEP1GSC060_1997</name>
</gene>
<sequence length="91" mass="9939">MSEDQVEARNSLSFGFDRLLLNEVKTSDTDATNDGSNGAPIAAATTIVIGKMKKKLSLDFKVCFDFNRAKSLSQKFAGVPTETVSFTVFRL</sequence>